<dbReference type="GO" id="GO:2000234">
    <property type="term" value="P:positive regulation of rRNA processing"/>
    <property type="evidence" value="ECO:0007669"/>
    <property type="project" value="TreeGrafter"/>
</dbReference>
<dbReference type="InterPro" id="IPR001680">
    <property type="entry name" value="WD40_rpt"/>
</dbReference>
<dbReference type="InterPro" id="IPR057644">
    <property type="entry name" value="Beta-prop_WDR75_2nd"/>
</dbReference>
<dbReference type="PROSITE" id="PS50082">
    <property type="entry name" value="WD_REPEATS_2"/>
    <property type="match status" value="2"/>
</dbReference>
<dbReference type="InterPro" id="IPR015943">
    <property type="entry name" value="WD40/YVTN_repeat-like_dom_sf"/>
</dbReference>
<dbReference type="AlphaFoldDB" id="A0A6P8R4R7"/>
<organism evidence="11 12">
    <name type="scientific">Geotrypetes seraphini</name>
    <name type="common">Gaboon caecilian</name>
    <name type="synonym">Caecilia seraphini</name>
    <dbReference type="NCBI Taxonomy" id="260995"/>
    <lineage>
        <taxon>Eukaryota</taxon>
        <taxon>Metazoa</taxon>
        <taxon>Chordata</taxon>
        <taxon>Craniata</taxon>
        <taxon>Vertebrata</taxon>
        <taxon>Euteleostomi</taxon>
        <taxon>Amphibia</taxon>
        <taxon>Gymnophiona</taxon>
        <taxon>Geotrypetes</taxon>
    </lineage>
</organism>
<proteinExistence type="predicted"/>
<dbReference type="PROSITE" id="PS50294">
    <property type="entry name" value="WD_REPEATS_REGION"/>
    <property type="match status" value="1"/>
</dbReference>
<dbReference type="SUPFAM" id="SSF50978">
    <property type="entry name" value="WD40 repeat-like"/>
    <property type="match status" value="2"/>
</dbReference>
<evidence type="ECO:0000313" key="11">
    <source>
        <dbReference type="Proteomes" id="UP000515159"/>
    </source>
</evidence>
<evidence type="ECO:0000256" key="8">
    <source>
        <dbReference type="PROSITE-ProRule" id="PRU00221"/>
    </source>
</evidence>
<accession>A0A6P8R4R7</accession>
<evidence type="ECO:0000256" key="3">
    <source>
        <dbReference type="ARBA" id="ARBA00022552"/>
    </source>
</evidence>
<dbReference type="KEGG" id="gsh:117361611"/>
<dbReference type="GO" id="GO:0006364">
    <property type="term" value="P:rRNA processing"/>
    <property type="evidence" value="ECO:0007669"/>
    <property type="project" value="UniProtKB-KW"/>
</dbReference>
<evidence type="ECO:0000256" key="4">
    <source>
        <dbReference type="ARBA" id="ARBA00022574"/>
    </source>
</evidence>
<dbReference type="SMART" id="SM00320">
    <property type="entry name" value="WD40"/>
    <property type="match status" value="7"/>
</dbReference>
<feature type="compositionally biased region" description="Acidic residues" evidence="9">
    <location>
        <begin position="771"/>
        <end position="791"/>
    </location>
</feature>
<evidence type="ECO:0000256" key="7">
    <source>
        <dbReference type="ARBA" id="ARBA00023242"/>
    </source>
</evidence>
<dbReference type="OrthoDB" id="4096at2759"/>
<dbReference type="InterPro" id="IPR036322">
    <property type="entry name" value="WD40_repeat_dom_sf"/>
</dbReference>
<dbReference type="PANTHER" id="PTHR44215:SF1">
    <property type="entry name" value="WD REPEAT-CONTAINING PROTEIN 75"/>
    <property type="match status" value="1"/>
</dbReference>
<protein>
    <submittedName>
        <fullName evidence="12">WD repeat-containing protein 75</fullName>
    </submittedName>
</protein>
<dbReference type="GO" id="GO:0003723">
    <property type="term" value="F:RNA binding"/>
    <property type="evidence" value="ECO:0007669"/>
    <property type="project" value="InterPro"/>
</dbReference>
<dbReference type="Pfam" id="PF23769">
    <property type="entry name" value="Beta-prop_WDR75_2nd"/>
    <property type="match status" value="1"/>
</dbReference>
<comment type="subcellular location">
    <subcellularLocation>
        <location evidence="1">Nucleus</location>
        <location evidence="1">Nucleolus</location>
    </subcellularLocation>
</comment>
<dbReference type="InParanoid" id="A0A6P8R4R7"/>
<dbReference type="Gene3D" id="2.130.10.10">
    <property type="entry name" value="YVTN repeat-like/Quinoprotein amine dehydrogenase"/>
    <property type="match status" value="3"/>
</dbReference>
<keyword evidence="2" id="KW-0690">Ribosome biogenesis</keyword>
<feature type="repeat" description="WD" evidence="8">
    <location>
        <begin position="247"/>
        <end position="278"/>
    </location>
</feature>
<keyword evidence="5" id="KW-0677">Repeat</keyword>
<evidence type="ECO:0000313" key="12">
    <source>
        <dbReference type="RefSeq" id="XP_033803085.1"/>
    </source>
</evidence>
<dbReference type="Pfam" id="PF23869">
    <property type="entry name" value="Beta-prop_WDR75_1st"/>
    <property type="match status" value="1"/>
</dbReference>
<evidence type="ECO:0000256" key="9">
    <source>
        <dbReference type="SAM" id="MobiDB-lite"/>
    </source>
</evidence>
<dbReference type="RefSeq" id="XP_033803085.1">
    <property type="nucleotide sequence ID" value="XM_033947194.1"/>
</dbReference>
<gene>
    <name evidence="12" type="primary">WDR75</name>
</gene>
<dbReference type="PANTHER" id="PTHR44215">
    <property type="entry name" value="WD REPEAT-CONTAINING PROTEIN 75"/>
    <property type="match status" value="1"/>
</dbReference>
<evidence type="ECO:0000256" key="6">
    <source>
        <dbReference type="ARBA" id="ARBA00023163"/>
    </source>
</evidence>
<dbReference type="FunCoup" id="A0A6P8R4R7">
    <property type="interactions" value="2885"/>
</dbReference>
<keyword evidence="4 8" id="KW-0853">WD repeat</keyword>
<name>A0A6P8R4R7_GEOSA</name>
<evidence type="ECO:0000256" key="2">
    <source>
        <dbReference type="ARBA" id="ARBA00022517"/>
    </source>
</evidence>
<evidence type="ECO:0000259" key="10">
    <source>
        <dbReference type="Pfam" id="PF23769"/>
    </source>
</evidence>
<keyword evidence="7" id="KW-0539">Nucleus</keyword>
<feature type="domain" description="WD repeat-containing protein 75 second beta-propeller" evidence="10">
    <location>
        <begin position="343"/>
        <end position="668"/>
    </location>
</feature>
<evidence type="ECO:0000256" key="5">
    <source>
        <dbReference type="ARBA" id="ARBA00022737"/>
    </source>
</evidence>
<dbReference type="Proteomes" id="UP000515159">
    <property type="component" value="Chromosome 5"/>
</dbReference>
<reference evidence="12" key="1">
    <citation type="submission" date="2025-08" db="UniProtKB">
        <authorList>
            <consortium name="RefSeq"/>
        </authorList>
    </citation>
    <scope>IDENTIFICATION</scope>
</reference>
<sequence length="836" mass="94541">MVATAAEIRLLRCGGSWLSYRRPVFSTPSKYLLCVSGDFVKVYSTATEECVHLLQGHSNVVTGIQLNPGNHLQLYSCSVDGSIKLWDFMDGILIKTFLVGWRLLALYTSAAVKDSVFAIIPKNNTEASDTFQLVSVKLPKTTEQEVETKDLSVILEDVSQLPKCTAFGRDGEFVASVKGLNLSVYFFKKKEICRFSLSATDKKGTNNIFTCVTCHPREDCIATGHKDGRIRLWRNFHHKREYTYSSLHWHSDEVMDLAFSAEGTCLLSGGIESVLVQWRSGSESKREFLPRLGSTIEHIVASSDGALYCTSHTDNKINIIKVNLTVSAVIQGLVKGDEIKTGLLIDPRTKALVLNGKPGHLQFYSLHSDKQLYNLDIVQQEYIHQSGLKHVELVKAVFSASGDWLATVEEYQEKEAELELQLKFWTYDEKIQSFLLNTVINMPHEDRITSMCFQHLDASENATPTLVTASKDGRFKVWILRDDSDIYRQSTGWNCDFVGCYHNYQATNCCFSEDGSLLAVSFEETITIWESDTWDLKCTFCQPPRKIRDLCFGKQSCSKYLLGTTDNGFLCCWNLLTCELEWSASLNVIILQPDPLSEYIAAISWLTEGSDLFVFKPEEQRPSYIQKKICRGKVKWAVFVPRDVPESLSSDKQQWLSRSQLYILTETQDLMTFSTQTIEERLTSLSKQLAVEESLPVTPFYLLLGKHRQQQKEVLNTDSGKLSASSLPAQDNLAVKELLHTPAHVLPPASSLCSIFINSLLTPKENKSMEEESNEVEIASDDDKEDSEEEIESTHVIKEMTNPICSLDEIFPLLSKSQEKELKRIRKIDYSWISNL</sequence>
<keyword evidence="3" id="KW-0698">rRNA processing</keyword>
<dbReference type="InterPro" id="IPR053826">
    <property type="entry name" value="WDR75"/>
</dbReference>
<dbReference type="GeneID" id="117361611"/>
<keyword evidence="6" id="KW-0804">Transcription</keyword>
<feature type="region of interest" description="Disordered" evidence="9">
    <location>
        <begin position="766"/>
        <end position="791"/>
    </location>
</feature>
<dbReference type="CTD" id="84128"/>
<dbReference type="GO" id="GO:0032040">
    <property type="term" value="C:small-subunit processome"/>
    <property type="evidence" value="ECO:0007669"/>
    <property type="project" value="InterPro"/>
</dbReference>
<evidence type="ECO:0000256" key="1">
    <source>
        <dbReference type="ARBA" id="ARBA00004604"/>
    </source>
</evidence>
<dbReference type="GO" id="GO:0045943">
    <property type="term" value="P:positive regulation of transcription by RNA polymerase I"/>
    <property type="evidence" value="ECO:0007669"/>
    <property type="project" value="InterPro"/>
</dbReference>
<feature type="repeat" description="WD" evidence="8">
    <location>
        <begin position="54"/>
        <end position="96"/>
    </location>
</feature>
<keyword evidence="11" id="KW-1185">Reference proteome</keyword>